<evidence type="ECO:0000259" key="13">
    <source>
        <dbReference type="PROSITE" id="PS00794"/>
    </source>
</evidence>
<protein>
    <recommendedName>
        <fullName evidence="4">2-amino-4-hydroxy-6-hydroxymethyldihydropteridine pyrophosphokinase</fullName>
        <ecNumber evidence="3">2.7.6.3</ecNumber>
    </recommendedName>
    <alternativeName>
        <fullName evidence="11">6-hydroxymethyl-7,8-dihydropterin pyrophosphokinase</fullName>
    </alternativeName>
    <alternativeName>
        <fullName evidence="12">7,8-dihydro-6-hydroxymethylpterin-pyrophosphokinase</fullName>
    </alternativeName>
</protein>
<dbReference type="GO" id="GO:0016301">
    <property type="term" value="F:kinase activity"/>
    <property type="evidence" value="ECO:0007669"/>
    <property type="project" value="UniProtKB-KW"/>
</dbReference>
<dbReference type="EC" id="2.7.6.3" evidence="3"/>
<dbReference type="OrthoDB" id="9808041at2"/>
<dbReference type="InterPro" id="IPR035907">
    <property type="entry name" value="Hppk_sf"/>
</dbReference>
<proteinExistence type="inferred from homology"/>
<evidence type="ECO:0000313" key="15">
    <source>
        <dbReference type="Proteomes" id="UP000239711"/>
    </source>
</evidence>
<dbReference type="PANTHER" id="PTHR43071">
    <property type="entry name" value="2-AMINO-4-HYDROXY-6-HYDROXYMETHYLDIHYDROPTERIDINE PYROPHOSPHOKINASE"/>
    <property type="match status" value="1"/>
</dbReference>
<keyword evidence="6" id="KW-0547">Nucleotide-binding</keyword>
<dbReference type="AlphaFoldDB" id="A0A2S9J1C3"/>
<evidence type="ECO:0000256" key="8">
    <source>
        <dbReference type="ARBA" id="ARBA00022840"/>
    </source>
</evidence>
<dbReference type="GO" id="GO:0046654">
    <property type="term" value="P:tetrahydrofolate biosynthetic process"/>
    <property type="evidence" value="ECO:0007669"/>
    <property type="project" value="UniProtKB-UniPathway"/>
</dbReference>
<keyword evidence="5" id="KW-0808">Transferase</keyword>
<dbReference type="PANTHER" id="PTHR43071:SF1">
    <property type="entry name" value="2-AMINO-4-HYDROXY-6-HYDROXYMETHYLDIHYDROPTERIDINE PYROPHOSPHOKINASE"/>
    <property type="match status" value="1"/>
</dbReference>
<evidence type="ECO:0000256" key="2">
    <source>
        <dbReference type="ARBA" id="ARBA00005810"/>
    </source>
</evidence>
<dbReference type="Proteomes" id="UP000239711">
    <property type="component" value="Unassembled WGS sequence"/>
</dbReference>
<name>A0A2S9J1C3_9SPHI</name>
<dbReference type="SUPFAM" id="SSF55083">
    <property type="entry name" value="6-hydroxymethyl-7,8-dihydropterin pyrophosphokinase, HPPK"/>
    <property type="match status" value="1"/>
</dbReference>
<comment type="similarity">
    <text evidence="2">Belongs to the HPPK family.</text>
</comment>
<dbReference type="Gene3D" id="3.30.70.560">
    <property type="entry name" value="7,8-Dihydro-6-hydroxymethylpterin-pyrophosphokinase HPPK"/>
    <property type="match status" value="1"/>
</dbReference>
<comment type="function">
    <text evidence="10">Catalyzes the transfer of pyrophosphate from adenosine triphosphate (ATP) to 6-hydroxymethyl-7,8-dihydropterin, an enzymatic step in folate biosynthesis pathway.</text>
</comment>
<dbReference type="PROSITE" id="PS00794">
    <property type="entry name" value="HPPK"/>
    <property type="match status" value="1"/>
</dbReference>
<evidence type="ECO:0000256" key="6">
    <source>
        <dbReference type="ARBA" id="ARBA00022741"/>
    </source>
</evidence>
<keyword evidence="15" id="KW-1185">Reference proteome</keyword>
<dbReference type="InterPro" id="IPR000550">
    <property type="entry name" value="Hppk"/>
</dbReference>
<dbReference type="GO" id="GO:0046656">
    <property type="term" value="P:folic acid biosynthetic process"/>
    <property type="evidence" value="ECO:0007669"/>
    <property type="project" value="UniProtKB-KW"/>
</dbReference>
<evidence type="ECO:0000256" key="10">
    <source>
        <dbReference type="ARBA" id="ARBA00029409"/>
    </source>
</evidence>
<comment type="caution">
    <text evidence="14">The sequence shown here is derived from an EMBL/GenBank/DDBJ whole genome shotgun (WGS) entry which is preliminary data.</text>
</comment>
<dbReference type="EMBL" id="PVBQ01000012">
    <property type="protein sequence ID" value="PRD46581.1"/>
    <property type="molecule type" value="Genomic_DNA"/>
</dbReference>
<dbReference type="NCBIfam" id="TIGR01498">
    <property type="entry name" value="folK"/>
    <property type="match status" value="1"/>
</dbReference>
<dbReference type="Pfam" id="PF01288">
    <property type="entry name" value="HPPK"/>
    <property type="match status" value="1"/>
</dbReference>
<dbReference type="UniPathway" id="UPA00077">
    <property type="reaction ID" value="UER00155"/>
</dbReference>
<evidence type="ECO:0000256" key="3">
    <source>
        <dbReference type="ARBA" id="ARBA00013253"/>
    </source>
</evidence>
<dbReference type="CDD" id="cd00483">
    <property type="entry name" value="HPPK"/>
    <property type="match status" value="1"/>
</dbReference>
<keyword evidence="7 14" id="KW-0418">Kinase</keyword>
<keyword evidence="8" id="KW-0067">ATP-binding</keyword>
<evidence type="ECO:0000256" key="4">
    <source>
        <dbReference type="ARBA" id="ARBA00016218"/>
    </source>
</evidence>
<comment type="pathway">
    <text evidence="1">Cofactor biosynthesis; tetrahydrofolate biosynthesis; 2-amino-4-hydroxy-6-hydroxymethyl-7,8-dihydropteridine diphosphate from 7,8-dihydroneopterin triphosphate: step 4/4.</text>
</comment>
<evidence type="ECO:0000256" key="7">
    <source>
        <dbReference type="ARBA" id="ARBA00022777"/>
    </source>
</evidence>
<dbReference type="RefSeq" id="WP_105717744.1">
    <property type="nucleotide sequence ID" value="NZ_PVBQ01000012.1"/>
</dbReference>
<keyword evidence="9" id="KW-0289">Folate biosynthesis</keyword>
<feature type="domain" description="7,8-dihydro-6-hydroxymethylpterin-pyrophosphokinase" evidence="13">
    <location>
        <begin position="87"/>
        <end position="98"/>
    </location>
</feature>
<organism evidence="14 15">
    <name type="scientific">Sphingobacterium haloxyli</name>
    <dbReference type="NCBI Taxonomy" id="2100533"/>
    <lineage>
        <taxon>Bacteria</taxon>
        <taxon>Pseudomonadati</taxon>
        <taxon>Bacteroidota</taxon>
        <taxon>Sphingobacteriia</taxon>
        <taxon>Sphingobacteriales</taxon>
        <taxon>Sphingobacteriaceae</taxon>
        <taxon>Sphingobacterium</taxon>
    </lineage>
</organism>
<reference evidence="14 15" key="1">
    <citation type="submission" date="2018-02" db="EMBL/GenBank/DDBJ databases">
        <title>The draft genome of Sphingobacterium sp. 5JN-11.</title>
        <authorList>
            <person name="Liu L."/>
            <person name="Li L."/>
            <person name="Liang L."/>
            <person name="Zhang X."/>
            <person name="Wang T."/>
        </authorList>
    </citation>
    <scope>NUCLEOTIDE SEQUENCE [LARGE SCALE GENOMIC DNA]</scope>
    <source>
        <strain evidence="14 15">5JN-11</strain>
    </source>
</reference>
<gene>
    <name evidence="14" type="primary">folK</name>
    <name evidence="14" type="ORF">C5745_14580</name>
</gene>
<accession>A0A2S9J1C3</accession>
<evidence type="ECO:0000256" key="5">
    <source>
        <dbReference type="ARBA" id="ARBA00022679"/>
    </source>
</evidence>
<dbReference type="GO" id="GO:0005524">
    <property type="term" value="F:ATP binding"/>
    <property type="evidence" value="ECO:0007669"/>
    <property type="project" value="UniProtKB-KW"/>
</dbReference>
<dbReference type="GO" id="GO:0003848">
    <property type="term" value="F:2-amino-4-hydroxy-6-hydroxymethyldihydropteridine diphosphokinase activity"/>
    <property type="evidence" value="ECO:0007669"/>
    <property type="project" value="UniProtKB-EC"/>
</dbReference>
<evidence type="ECO:0000256" key="12">
    <source>
        <dbReference type="ARBA" id="ARBA00033413"/>
    </source>
</evidence>
<evidence type="ECO:0000256" key="1">
    <source>
        <dbReference type="ARBA" id="ARBA00005051"/>
    </source>
</evidence>
<evidence type="ECO:0000313" key="14">
    <source>
        <dbReference type="EMBL" id="PRD46581.1"/>
    </source>
</evidence>
<evidence type="ECO:0000256" key="11">
    <source>
        <dbReference type="ARBA" id="ARBA00029766"/>
    </source>
</evidence>
<evidence type="ECO:0000256" key="9">
    <source>
        <dbReference type="ARBA" id="ARBA00022909"/>
    </source>
</evidence>
<sequence>MNKVFLLLGANLGNPTMQLAKALEKIESQVGKIEACSSLYESEAWGVTDQPKFLNQVALISTSLSPLDVLDKVQAIENDLGRIRISKWGARVIDIDILYFNHDCIQHERLIVPHPYMPDRRFVLVPLAEVAPFFKHPKLGITTNDLLAQCEDNLTVHPYNPNDNNAIQAD</sequence>